<evidence type="ECO:0000313" key="5">
    <source>
        <dbReference type="Proteomes" id="UP000507222"/>
    </source>
</evidence>
<name>A0A6J5W271_PRUAR</name>
<proteinExistence type="predicted"/>
<evidence type="ECO:0000313" key="1">
    <source>
        <dbReference type="EMBL" id="CAB4263347.1"/>
    </source>
</evidence>
<dbReference type="AlphaFoldDB" id="A0A6J5W271"/>
<accession>A0A6J5W271</accession>
<reference evidence="6" key="1">
    <citation type="journal article" date="2020" name="Genome Biol.">
        <title>Gamete binning: chromosome-level and haplotype-resolved genome assembly enabled by high-throughput single-cell sequencing of gamete genomes.</title>
        <authorList>
            <person name="Campoy J.A."/>
            <person name="Sun H."/>
            <person name="Goel M."/>
            <person name="Jiao W.-B."/>
            <person name="Folz-Donahue K."/>
            <person name="Wang N."/>
            <person name="Rubio M."/>
            <person name="Liu C."/>
            <person name="Kukat C."/>
            <person name="Ruiz D."/>
            <person name="Huettel B."/>
            <person name="Schneeberger K."/>
        </authorList>
    </citation>
    <scope>NUCLEOTIDE SEQUENCE [LARGE SCALE GENOMIC DNA]</scope>
    <source>
        <strain evidence="6">cv. Rojo Pasion</strain>
    </source>
</reference>
<evidence type="ECO:0000313" key="6">
    <source>
        <dbReference type="Proteomes" id="UP000507245"/>
    </source>
</evidence>
<reference evidence="3 5" key="2">
    <citation type="submission" date="2020-05" db="EMBL/GenBank/DDBJ databases">
        <authorList>
            <person name="Campoy J."/>
            <person name="Schneeberger K."/>
            <person name="Spophaly S."/>
        </authorList>
    </citation>
    <scope>NUCLEOTIDE SEQUENCE [LARGE SCALE GENOMIC DNA]</scope>
    <source>
        <strain evidence="3">PruArmRojPasFocal</strain>
    </source>
</reference>
<keyword evidence="6" id="KW-1185">Reference proteome</keyword>
<dbReference type="EMBL" id="CAEKKB010000001">
    <property type="protein sequence ID" value="CAB4293895.1"/>
    <property type="molecule type" value="Genomic_DNA"/>
</dbReference>
<gene>
    <name evidence="1" type="ORF">CURHAP_LOCUS3492</name>
    <name evidence="2" type="ORF">CURHAP_LOCUS49753</name>
    <name evidence="3" type="ORF">ORAREDHAP_LOCUS3319</name>
    <name evidence="4" type="ORF">ORAREDHAP_LOCUS49072</name>
</gene>
<organism evidence="3 6">
    <name type="scientific">Prunus armeniaca</name>
    <name type="common">Apricot</name>
    <name type="synonym">Armeniaca vulgaris</name>
    <dbReference type="NCBI Taxonomy" id="36596"/>
    <lineage>
        <taxon>Eukaryota</taxon>
        <taxon>Viridiplantae</taxon>
        <taxon>Streptophyta</taxon>
        <taxon>Embryophyta</taxon>
        <taxon>Tracheophyta</taxon>
        <taxon>Spermatophyta</taxon>
        <taxon>Magnoliopsida</taxon>
        <taxon>eudicotyledons</taxon>
        <taxon>Gunneridae</taxon>
        <taxon>Pentapetalae</taxon>
        <taxon>rosids</taxon>
        <taxon>fabids</taxon>
        <taxon>Rosales</taxon>
        <taxon>Rosaceae</taxon>
        <taxon>Amygdaloideae</taxon>
        <taxon>Amygdaleae</taxon>
        <taxon>Prunus</taxon>
    </lineage>
</organism>
<evidence type="ECO:0000313" key="4">
    <source>
        <dbReference type="EMBL" id="CAB4320342.1"/>
    </source>
</evidence>
<dbReference type="EMBL" id="CAEKDK010000008">
    <property type="protein sequence ID" value="CAB4289978.1"/>
    <property type="molecule type" value="Genomic_DNA"/>
</dbReference>
<dbReference type="Proteomes" id="UP000507245">
    <property type="component" value="Unassembled WGS sequence"/>
</dbReference>
<dbReference type="EMBL" id="CAEKKB010000008">
    <property type="protein sequence ID" value="CAB4320342.1"/>
    <property type="molecule type" value="Genomic_DNA"/>
</dbReference>
<evidence type="ECO:0000313" key="2">
    <source>
        <dbReference type="EMBL" id="CAB4289978.1"/>
    </source>
</evidence>
<dbReference type="EMBL" id="CAEKDK010000001">
    <property type="protein sequence ID" value="CAB4263347.1"/>
    <property type="molecule type" value="Genomic_DNA"/>
</dbReference>
<protein>
    <submittedName>
        <fullName evidence="3">Uncharacterized protein</fullName>
    </submittedName>
</protein>
<sequence>MVWPTGRAGRQLPTTCKAPATQTPCKDIHLLARALPETERNLLGGKQNTVTPTLALSLLGGT</sequence>
<evidence type="ECO:0000313" key="3">
    <source>
        <dbReference type="EMBL" id="CAB4293895.1"/>
    </source>
</evidence>
<dbReference type="Proteomes" id="UP000507222">
    <property type="component" value="Unassembled WGS sequence"/>
</dbReference>